<organism evidence="1 2">
    <name type="scientific">Helianthus annuus</name>
    <name type="common">Common sunflower</name>
    <dbReference type="NCBI Taxonomy" id="4232"/>
    <lineage>
        <taxon>Eukaryota</taxon>
        <taxon>Viridiplantae</taxon>
        <taxon>Streptophyta</taxon>
        <taxon>Embryophyta</taxon>
        <taxon>Tracheophyta</taxon>
        <taxon>Spermatophyta</taxon>
        <taxon>Magnoliopsida</taxon>
        <taxon>eudicotyledons</taxon>
        <taxon>Gunneridae</taxon>
        <taxon>Pentapetalae</taxon>
        <taxon>asterids</taxon>
        <taxon>campanulids</taxon>
        <taxon>Asterales</taxon>
        <taxon>Asteraceae</taxon>
        <taxon>Asteroideae</taxon>
        <taxon>Heliantheae alliance</taxon>
        <taxon>Heliantheae</taxon>
        <taxon>Helianthus</taxon>
    </lineage>
</organism>
<dbReference type="Gramene" id="mRNA:HanXRQr2_Chr05g0208681">
    <property type="protein sequence ID" value="CDS:HanXRQr2_Chr05g0208681.1"/>
    <property type="gene ID" value="HanXRQr2_Chr05g0208681"/>
</dbReference>
<dbReference type="EMBL" id="MNCJ02000320">
    <property type="protein sequence ID" value="KAF5805384.1"/>
    <property type="molecule type" value="Genomic_DNA"/>
</dbReference>
<gene>
    <name evidence="1" type="ORF">HanXRQr2_Chr05g0208681</name>
</gene>
<comment type="caution">
    <text evidence="1">The sequence shown here is derived from an EMBL/GenBank/DDBJ whole genome shotgun (WGS) entry which is preliminary data.</text>
</comment>
<evidence type="ECO:0000313" key="1">
    <source>
        <dbReference type="EMBL" id="KAF5805384.1"/>
    </source>
</evidence>
<dbReference type="AlphaFoldDB" id="A0A9K3NM49"/>
<proteinExistence type="predicted"/>
<reference evidence="1" key="2">
    <citation type="submission" date="2020-06" db="EMBL/GenBank/DDBJ databases">
        <title>Helianthus annuus Genome sequencing and assembly Release 2.</title>
        <authorList>
            <person name="Gouzy J."/>
            <person name="Langlade N."/>
            <person name="Munos S."/>
        </authorList>
    </citation>
    <scope>NUCLEOTIDE SEQUENCE</scope>
    <source>
        <tissue evidence="1">Leaves</tissue>
    </source>
</reference>
<accession>A0A9K3NM49</accession>
<sequence>MIDWDWLGQMGERPRVENLLAGKARDAVEYYLHQYEELVLEFHSTYRHKEDAFAERDVVSFSSGRMVHEMTIRQFVVASRFYTAEEVVTLEFLTGLRGAYVSPRELSLGSRDLSQFWATISNHPFAGTNLITSVRNPVYRYVLKIFSTTLVGRKSGENKANWRDLFILMCLVERRNMNLASVLAWSFKRTR</sequence>
<dbReference type="Proteomes" id="UP000215914">
    <property type="component" value="Unassembled WGS sequence"/>
</dbReference>
<reference evidence="1" key="1">
    <citation type="journal article" date="2017" name="Nature">
        <title>The sunflower genome provides insights into oil metabolism, flowering and Asterid evolution.</title>
        <authorList>
            <person name="Badouin H."/>
            <person name="Gouzy J."/>
            <person name="Grassa C.J."/>
            <person name="Murat F."/>
            <person name="Staton S.E."/>
            <person name="Cottret L."/>
            <person name="Lelandais-Briere C."/>
            <person name="Owens G.L."/>
            <person name="Carrere S."/>
            <person name="Mayjonade B."/>
            <person name="Legrand L."/>
            <person name="Gill N."/>
            <person name="Kane N.C."/>
            <person name="Bowers J.E."/>
            <person name="Hubner S."/>
            <person name="Bellec A."/>
            <person name="Berard A."/>
            <person name="Berges H."/>
            <person name="Blanchet N."/>
            <person name="Boniface M.C."/>
            <person name="Brunel D."/>
            <person name="Catrice O."/>
            <person name="Chaidir N."/>
            <person name="Claudel C."/>
            <person name="Donnadieu C."/>
            <person name="Faraut T."/>
            <person name="Fievet G."/>
            <person name="Helmstetter N."/>
            <person name="King M."/>
            <person name="Knapp S.J."/>
            <person name="Lai Z."/>
            <person name="Le Paslier M.C."/>
            <person name="Lippi Y."/>
            <person name="Lorenzon L."/>
            <person name="Mandel J.R."/>
            <person name="Marage G."/>
            <person name="Marchand G."/>
            <person name="Marquand E."/>
            <person name="Bret-Mestries E."/>
            <person name="Morien E."/>
            <person name="Nambeesan S."/>
            <person name="Nguyen T."/>
            <person name="Pegot-Espagnet P."/>
            <person name="Pouilly N."/>
            <person name="Raftis F."/>
            <person name="Sallet E."/>
            <person name="Schiex T."/>
            <person name="Thomas J."/>
            <person name="Vandecasteele C."/>
            <person name="Vares D."/>
            <person name="Vear F."/>
            <person name="Vautrin S."/>
            <person name="Crespi M."/>
            <person name="Mangin B."/>
            <person name="Burke J.M."/>
            <person name="Salse J."/>
            <person name="Munos S."/>
            <person name="Vincourt P."/>
            <person name="Rieseberg L.H."/>
            <person name="Langlade N.B."/>
        </authorList>
    </citation>
    <scope>NUCLEOTIDE SEQUENCE</scope>
    <source>
        <tissue evidence="1">Leaves</tissue>
    </source>
</reference>
<name>A0A9K3NM49_HELAN</name>
<protein>
    <submittedName>
        <fullName evidence="1">Uncharacterized protein</fullName>
    </submittedName>
</protein>
<evidence type="ECO:0000313" key="2">
    <source>
        <dbReference type="Proteomes" id="UP000215914"/>
    </source>
</evidence>
<keyword evidence="2" id="KW-1185">Reference proteome</keyword>